<name>X0V2Q9_9ZZZZ</name>
<evidence type="ECO:0000313" key="1">
    <source>
        <dbReference type="EMBL" id="GAG12394.1"/>
    </source>
</evidence>
<dbReference type="EMBL" id="BARS01027493">
    <property type="protein sequence ID" value="GAG12394.1"/>
    <property type="molecule type" value="Genomic_DNA"/>
</dbReference>
<reference evidence="1" key="1">
    <citation type="journal article" date="2014" name="Front. Microbiol.">
        <title>High frequency of phylogenetically diverse reductive dehalogenase-homologous genes in deep subseafloor sedimentary metagenomes.</title>
        <authorList>
            <person name="Kawai M."/>
            <person name="Futagami T."/>
            <person name="Toyoda A."/>
            <person name="Takaki Y."/>
            <person name="Nishi S."/>
            <person name="Hori S."/>
            <person name="Arai W."/>
            <person name="Tsubouchi T."/>
            <person name="Morono Y."/>
            <person name="Uchiyama I."/>
            <person name="Ito T."/>
            <person name="Fujiyama A."/>
            <person name="Inagaki F."/>
            <person name="Takami H."/>
        </authorList>
    </citation>
    <scope>NUCLEOTIDE SEQUENCE</scope>
    <source>
        <strain evidence="1">Expedition CK06-06</strain>
    </source>
</reference>
<organism evidence="1">
    <name type="scientific">marine sediment metagenome</name>
    <dbReference type="NCBI Taxonomy" id="412755"/>
    <lineage>
        <taxon>unclassified sequences</taxon>
        <taxon>metagenomes</taxon>
        <taxon>ecological metagenomes</taxon>
    </lineage>
</organism>
<feature type="non-terminal residue" evidence="1">
    <location>
        <position position="1"/>
    </location>
</feature>
<gene>
    <name evidence="1" type="ORF">S01H1_43183</name>
</gene>
<dbReference type="PANTHER" id="PTHR34387:SF1">
    <property type="entry name" value="PERIPLASMIC IMMUNOGENIC PROTEIN"/>
    <property type="match status" value="1"/>
</dbReference>
<proteinExistence type="predicted"/>
<accession>X0V2Q9</accession>
<dbReference type="InterPro" id="IPR052022">
    <property type="entry name" value="26kDa_periplasmic_antigen"/>
</dbReference>
<dbReference type="AlphaFoldDB" id="X0V2Q9"/>
<dbReference type="GO" id="GO:0006974">
    <property type="term" value="P:DNA damage response"/>
    <property type="evidence" value="ECO:0007669"/>
    <property type="project" value="TreeGrafter"/>
</dbReference>
<comment type="caution">
    <text evidence="1">The sequence shown here is derived from an EMBL/GenBank/DDBJ whole genome shotgun (WGS) entry which is preliminary data.</text>
</comment>
<protein>
    <recommendedName>
        <fullName evidence="2">DUF541 domain-containing protein</fullName>
    </recommendedName>
</protein>
<dbReference type="PANTHER" id="PTHR34387">
    <property type="entry name" value="SLR1258 PROTEIN"/>
    <property type="match status" value="1"/>
</dbReference>
<dbReference type="InterPro" id="IPR007497">
    <property type="entry name" value="SIMPL/DUF541"/>
</dbReference>
<evidence type="ECO:0008006" key="2">
    <source>
        <dbReference type="Google" id="ProtNLM"/>
    </source>
</evidence>
<sequence>EEYKNEAREEAVEKAKTKAESLAKIAGVKLGKIINVQEEYDKPFPLRAVGGTLKLESAMEDEETQIQPGSTEISVIITLSYEIL</sequence>
<dbReference type="Gene3D" id="3.30.110.170">
    <property type="entry name" value="Protein of unknown function (DUF541), domain 1"/>
    <property type="match status" value="1"/>
</dbReference>
<dbReference type="Pfam" id="PF04402">
    <property type="entry name" value="SIMPL"/>
    <property type="match status" value="1"/>
</dbReference>